<comment type="caution">
    <text evidence="2">The sequence shown here is derived from an EMBL/GenBank/DDBJ whole genome shotgun (WGS) entry which is preliminary data.</text>
</comment>
<evidence type="ECO:0000313" key="3">
    <source>
        <dbReference type="Proteomes" id="UP000029641"/>
    </source>
</evidence>
<dbReference type="Proteomes" id="UP000029641">
    <property type="component" value="Unassembled WGS sequence"/>
</dbReference>
<dbReference type="Proteomes" id="UP000029646">
    <property type="component" value="Unassembled WGS sequence"/>
</dbReference>
<dbReference type="EMBL" id="BBNR01000019">
    <property type="protein sequence ID" value="GAL68427.1"/>
    <property type="molecule type" value="Genomic_DNA"/>
</dbReference>
<sequence length="70" mass="7763">MEGITKAGNHYYITDWASGKLLKVNPKTKKVTELIKGLSHPTDPMYAKELGVIAFPQHGKNQVLILSIND</sequence>
<evidence type="ECO:0000313" key="2">
    <source>
        <dbReference type="EMBL" id="GAL73403.1"/>
    </source>
</evidence>
<dbReference type="SUPFAM" id="SSF63829">
    <property type="entry name" value="Calcium-dependent phosphotriesterase"/>
    <property type="match status" value="1"/>
</dbReference>
<evidence type="ECO:0000313" key="4">
    <source>
        <dbReference type="Proteomes" id="UP000029646"/>
    </source>
</evidence>
<dbReference type="EMBL" id="BBNS01000061">
    <property type="protein sequence ID" value="GAL73403.1"/>
    <property type="molecule type" value="Genomic_DNA"/>
</dbReference>
<protein>
    <submittedName>
        <fullName evidence="2">Uncharacterized protein</fullName>
    </submittedName>
</protein>
<gene>
    <name evidence="1" type="ORF">JCM19301_2034</name>
    <name evidence="2" type="ORF">JCM19302_283</name>
</gene>
<name>A0A090WB32_9FLAO</name>
<dbReference type="AlphaFoldDB" id="A0A090WB32"/>
<proteinExistence type="predicted"/>
<accession>A0A090WB32</accession>
<organism evidence="2 4">
    <name type="scientific">Jejuia pallidilutea</name>
    <dbReference type="NCBI Taxonomy" id="504487"/>
    <lineage>
        <taxon>Bacteria</taxon>
        <taxon>Pseudomonadati</taxon>
        <taxon>Bacteroidota</taxon>
        <taxon>Flavobacteriia</taxon>
        <taxon>Flavobacteriales</taxon>
        <taxon>Flavobacteriaceae</taxon>
        <taxon>Jejuia</taxon>
    </lineage>
</organism>
<evidence type="ECO:0000313" key="1">
    <source>
        <dbReference type="EMBL" id="GAL68427.1"/>
    </source>
</evidence>
<reference evidence="3 4" key="1">
    <citation type="journal article" date="2014" name="Genome Announc.">
        <title>Draft Genome Sequence of Marine Flavobacterium Jejuia pallidilutea Strain 11shimoA1 and Pigmentation Mutants.</title>
        <authorList>
            <person name="Takatani N."/>
            <person name="Nakanishi M."/>
            <person name="Meirelles P."/>
            <person name="Mino S."/>
            <person name="Suda W."/>
            <person name="Oshima K."/>
            <person name="Hattori M."/>
            <person name="Ohkuma M."/>
            <person name="Hosokawa M."/>
            <person name="Miyashita K."/>
            <person name="Thompson F.L."/>
            <person name="Niwa A."/>
            <person name="Sawabe T."/>
            <person name="Sawabe T."/>
        </authorList>
    </citation>
    <scope>NUCLEOTIDE SEQUENCE [LARGE SCALE GENOMIC DNA]</scope>
    <source>
        <strain evidence="1 3">JCM 19301</strain>
        <strain evidence="2">JCM 19302</strain>
        <strain evidence="4">JCM19302</strain>
    </source>
</reference>